<name>X1GTL0_9ZZZZ</name>
<dbReference type="Gene3D" id="3.40.50.300">
    <property type="entry name" value="P-loop containing nucleotide triphosphate hydrolases"/>
    <property type="match status" value="1"/>
</dbReference>
<comment type="caution">
    <text evidence="2">The sequence shown here is derived from an EMBL/GenBank/DDBJ whole genome shotgun (WGS) entry which is preliminary data.</text>
</comment>
<dbReference type="SUPFAM" id="SSF52540">
    <property type="entry name" value="P-loop containing nucleoside triphosphate hydrolases"/>
    <property type="match status" value="1"/>
</dbReference>
<proteinExistence type="predicted"/>
<evidence type="ECO:0000259" key="1">
    <source>
        <dbReference type="Pfam" id="PF13476"/>
    </source>
</evidence>
<sequence length="64" mass="7488">MIKEFHAKNIFNKINCDLIFNSDINILTGINGSGKTTILKLIWYILSGNIEEIFLENIFFQIYF</sequence>
<dbReference type="Pfam" id="PF13476">
    <property type="entry name" value="AAA_23"/>
    <property type="match status" value="1"/>
</dbReference>
<protein>
    <recommendedName>
        <fullName evidence="1">Rad50/SbcC-type AAA domain-containing protein</fullName>
    </recommendedName>
</protein>
<accession>X1GTL0</accession>
<evidence type="ECO:0000313" key="2">
    <source>
        <dbReference type="EMBL" id="GAH61246.1"/>
    </source>
</evidence>
<dbReference type="GO" id="GO:0006302">
    <property type="term" value="P:double-strand break repair"/>
    <property type="evidence" value="ECO:0007669"/>
    <property type="project" value="InterPro"/>
</dbReference>
<dbReference type="GO" id="GO:0016887">
    <property type="term" value="F:ATP hydrolysis activity"/>
    <property type="evidence" value="ECO:0007669"/>
    <property type="project" value="InterPro"/>
</dbReference>
<feature type="domain" description="Rad50/SbcC-type AAA" evidence="1">
    <location>
        <begin position="15"/>
        <end position="51"/>
    </location>
</feature>
<gene>
    <name evidence="2" type="ORF">S03H2_27419</name>
</gene>
<organism evidence="2">
    <name type="scientific">marine sediment metagenome</name>
    <dbReference type="NCBI Taxonomy" id="412755"/>
    <lineage>
        <taxon>unclassified sequences</taxon>
        <taxon>metagenomes</taxon>
        <taxon>ecological metagenomes</taxon>
    </lineage>
</organism>
<dbReference type="AlphaFoldDB" id="X1GTL0"/>
<dbReference type="EMBL" id="BARU01016503">
    <property type="protein sequence ID" value="GAH61246.1"/>
    <property type="molecule type" value="Genomic_DNA"/>
</dbReference>
<dbReference type="InterPro" id="IPR027417">
    <property type="entry name" value="P-loop_NTPase"/>
</dbReference>
<reference evidence="2" key="1">
    <citation type="journal article" date="2014" name="Front. Microbiol.">
        <title>High frequency of phylogenetically diverse reductive dehalogenase-homologous genes in deep subseafloor sedimentary metagenomes.</title>
        <authorList>
            <person name="Kawai M."/>
            <person name="Futagami T."/>
            <person name="Toyoda A."/>
            <person name="Takaki Y."/>
            <person name="Nishi S."/>
            <person name="Hori S."/>
            <person name="Arai W."/>
            <person name="Tsubouchi T."/>
            <person name="Morono Y."/>
            <person name="Uchiyama I."/>
            <person name="Ito T."/>
            <person name="Fujiyama A."/>
            <person name="Inagaki F."/>
            <person name="Takami H."/>
        </authorList>
    </citation>
    <scope>NUCLEOTIDE SEQUENCE</scope>
    <source>
        <strain evidence="2">Expedition CK06-06</strain>
    </source>
</reference>
<dbReference type="InterPro" id="IPR038729">
    <property type="entry name" value="Rad50/SbcC_AAA"/>
</dbReference>